<dbReference type="EC" id="1.6.5.5" evidence="4"/>
<dbReference type="Gene3D" id="3.90.180.10">
    <property type="entry name" value="Medium-chain alcohol dehydrogenases, catalytic domain"/>
    <property type="match status" value="1"/>
</dbReference>
<gene>
    <name evidence="4" type="ORF">MGWOODY_Clf2818</name>
</gene>
<dbReference type="InterPro" id="IPR047618">
    <property type="entry name" value="QOR-like"/>
</dbReference>
<proteinExistence type="predicted"/>
<dbReference type="Gene3D" id="3.40.50.720">
    <property type="entry name" value="NAD(P)-binding Rossmann-like Domain"/>
    <property type="match status" value="1"/>
</dbReference>
<reference evidence="4" key="1">
    <citation type="submission" date="2015-10" db="EMBL/GenBank/DDBJ databases">
        <authorList>
            <person name="Gilbert D.G."/>
        </authorList>
    </citation>
    <scope>NUCLEOTIDE SEQUENCE</scope>
</reference>
<dbReference type="SMART" id="SM00829">
    <property type="entry name" value="PKS_ER"/>
    <property type="match status" value="1"/>
</dbReference>
<dbReference type="InterPro" id="IPR020843">
    <property type="entry name" value="ER"/>
</dbReference>
<dbReference type="GO" id="GO:0070402">
    <property type="term" value="F:NADPH binding"/>
    <property type="evidence" value="ECO:0007669"/>
    <property type="project" value="TreeGrafter"/>
</dbReference>
<evidence type="ECO:0000256" key="1">
    <source>
        <dbReference type="ARBA" id="ARBA00022857"/>
    </source>
</evidence>
<feature type="domain" description="Enoyl reductase (ER)" evidence="3">
    <location>
        <begin position="10"/>
        <end position="320"/>
    </location>
</feature>
<dbReference type="CDD" id="cd05286">
    <property type="entry name" value="QOR2"/>
    <property type="match status" value="1"/>
</dbReference>
<dbReference type="FunFam" id="3.40.50.720:FF:000053">
    <property type="entry name" value="Quinone oxidoreductase 1"/>
    <property type="match status" value="1"/>
</dbReference>
<dbReference type="InterPro" id="IPR036291">
    <property type="entry name" value="NAD(P)-bd_dom_sf"/>
</dbReference>
<dbReference type="SUPFAM" id="SSF51735">
    <property type="entry name" value="NAD(P)-binding Rossmann-fold domains"/>
    <property type="match status" value="1"/>
</dbReference>
<evidence type="ECO:0000313" key="4">
    <source>
        <dbReference type="EMBL" id="CUV02042.1"/>
    </source>
</evidence>
<protein>
    <submittedName>
        <fullName evidence="4">Quinone oxidoreductase</fullName>
        <ecNumber evidence="4">1.6.5.5</ecNumber>
    </submittedName>
</protein>
<dbReference type="InterPro" id="IPR013149">
    <property type="entry name" value="ADH-like_C"/>
</dbReference>
<dbReference type="PANTHER" id="PTHR48106:SF13">
    <property type="entry name" value="QUINONE OXIDOREDUCTASE-RELATED"/>
    <property type="match status" value="1"/>
</dbReference>
<dbReference type="GO" id="GO:0005829">
    <property type="term" value="C:cytosol"/>
    <property type="evidence" value="ECO:0007669"/>
    <property type="project" value="TreeGrafter"/>
</dbReference>
<dbReference type="EMBL" id="FAXA01000169">
    <property type="protein sequence ID" value="CUV02042.1"/>
    <property type="molecule type" value="Genomic_DNA"/>
</dbReference>
<accession>A0A160V819</accession>
<keyword evidence="1" id="KW-0521">NADP</keyword>
<keyword evidence="2 4" id="KW-0560">Oxidoreductase</keyword>
<dbReference type="PANTHER" id="PTHR48106">
    <property type="entry name" value="QUINONE OXIDOREDUCTASE PIG3-RELATED"/>
    <property type="match status" value="1"/>
</dbReference>
<name>A0A160V819_9ZZZZ</name>
<dbReference type="GO" id="GO:0003960">
    <property type="term" value="F:quinone reductase (NADPH) activity"/>
    <property type="evidence" value="ECO:0007669"/>
    <property type="project" value="UniProtKB-EC"/>
</dbReference>
<dbReference type="Pfam" id="PF08240">
    <property type="entry name" value="ADH_N"/>
    <property type="match status" value="1"/>
</dbReference>
<dbReference type="GO" id="GO:0035925">
    <property type="term" value="F:mRNA 3'-UTR AU-rich region binding"/>
    <property type="evidence" value="ECO:0007669"/>
    <property type="project" value="TreeGrafter"/>
</dbReference>
<dbReference type="Pfam" id="PF00107">
    <property type="entry name" value="ADH_zinc_N"/>
    <property type="match status" value="1"/>
</dbReference>
<sequence>MKAVQITEFGGPEVMKYQDVADPTPGEGEAVVEIQAAGVNFTDVYSRQGVNPGPPLPRIIGVEGAGVVKDIGPGVTEVKIGDDVTYCTAPGTYAELAIVPAWRLIKRPSGVDAKAGAAAILQGMTAHYLCHSTYAVQKGDQVIVHAGAGGMGLLLTQMIKKLGGFVFSTVSTEEKAKLSKEAGADHVILYTQQDFAEEVKKATNGEGVRAVYDGVGKTTFNQSISSLGRRGHMVLYGAASGAPDPVNPGILGAGSLSMTRPGLGDYTVDRAELEKRAGDVLGWVASGELKLRIGGEFLLSDASEAHRQLESRATTGKLLLIP</sequence>
<dbReference type="AlphaFoldDB" id="A0A160V819"/>
<dbReference type="InterPro" id="IPR011032">
    <property type="entry name" value="GroES-like_sf"/>
</dbReference>
<evidence type="ECO:0000259" key="3">
    <source>
        <dbReference type="SMART" id="SM00829"/>
    </source>
</evidence>
<organism evidence="4">
    <name type="scientific">hydrothermal vent metagenome</name>
    <dbReference type="NCBI Taxonomy" id="652676"/>
    <lineage>
        <taxon>unclassified sequences</taxon>
        <taxon>metagenomes</taxon>
        <taxon>ecological metagenomes</taxon>
    </lineage>
</organism>
<evidence type="ECO:0000256" key="2">
    <source>
        <dbReference type="ARBA" id="ARBA00023002"/>
    </source>
</evidence>
<dbReference type="InterPro" id="IPR013154">
    <property type="entry name" value="ADH-like_N"/>
</dbReference>
<dbReference type="SUPFAM" id="SSF50129">
    <property type="entry name" value="GroES-like"/>
    <property type="match status" value="1"/>
</dbReference>